<dbReference type="EMBL" id="BAAAMR010000216">
    <property type="protein sequence ID" value="GAA2171106.1"/>
    <property type="molecule type" value="Genomic_DNA"/>
</dbReference>
<dbReference type="Proteomes" id="UP001501020">
    <property type="component" value="Unassembled WGS sequence"/>
</dbReference>
<dbReference type="InterPro" id="IPR005133">
    <property type="entry name" value="PhaG_MnhG_YufB"/>
</dbReference>
<proteinExistence type="predicted"/>
<evidence type="ECO:0008006" key="5">
    <source>
        <dbReference type="Google" id="ProtNLM"/>
    </source>
</evidence>
<organism evidence="3 4">
    <name type="scientific">Actinomadura napierensis</name>
    <dbReference type="NCBI Taxonomy" id="267854"/>
    <lineage>
        <taxon>Bacteria</taxon>
        <taxon>Bacillati</taxon>
        <taxon>Actinomycetota</taxon>
        <taxon>Actinomycetes</taxon>
        <taxon>Streptosporangiales</taxon>
        <taxon>Thermomonosporaceae</taxon>
        <taxon>Actinomadura</taxon>
    </lineage>
</organism>
<accession>A0ABN3AL20</accession>
<gene>
    <name evidence="3" type="ORF">GCM10009727_96120</name>
</gene>
<keyword evidence="2" id="KW-0812">Transmembrane</keyword>
<feature type="transmembrane region" description="Helical" evidence="2">
    <location>
        <begin position="78"/>
        <end position="101"/>
    </location>
</feature>
<reference evidence="3 4" key="1">
    <citation type="journal article" date="2019" name="Int. J. Syst. Evol. Microbiol.">
        <title>The Global Catalogue of Microorganisms (GCM) 10K type strain sequencing project: providing services to taxonomists for standard genome sequencing and annotation.</title>
        <authorList>
            <consortium name="The Broad Institute Genomics Platform"/>
            <consortium name="The Broad Institute Genome Sequencing Center for Infectious Disease"/>
            <person name="Wu L."/>
            <person name="Ma J."/>
        </authorList>
    </citation>
    <scope>NUCLEOTIDE SEQUENCE [LARGE SCALE GENOMIC DNA]</scope>
    <source>
        <strain evidence="3 4">JCM 13850</strain>
    </source>
</reference>
<evidence type="ECO:0000313" key="4">
    <source>
        <dbReference type="Proteomes" id="UP001501020"/>
    </source>
</evidence>
<evidence type="ECO:0000256" key="1">
    <source>
        <dbReference type="SAM" id="MobiDB-lite"/>
    </source>
</evidence>
<keyword evidence="2" id="KW-0472">Membrane</keyword>
<sequence length="125" mass="12740">MTGRRSREPNGRHMTLLADTLTWAGTAVCVLAGLRLLLTRGAAARLHAVAPVTALAAPLLLAGLALHPWSSWHDVVKIAVIGVLLAATGPATVVTAGQAVARAEGATTRAGTGPRGRDAREGEAP</sequence>
<protein>
    <recommendedName>
        <fullName evidence="5">Monovalent cation/H(+) antiporter subunit G</fullName>
    </recommendedName>
</protein>
<keyword evidence="2" id="KW-1133">Transmembrane helix</keyword>
<name>A0ABN3AL20_9ACTN</name>
<feature type="compositionally biased region" description="Basic and acidic residues" evidence="1">
    <location>
        <begin position="115"/>
        <end position="125"/>
    </location>
</feature>
<evidence type="ECO:0000313" key="3">
    <source>
        <dbReference type="EMBL" id="GAA2171106.1"/>
    </source>
</evidence>
<feature type="compositionally biased region" description="Low complexity" evidence="1">
    <location>
        <begin position="103"/>
        <end position="112"/>
    </location>
</feature>
<evidence type="ECO:0000256" key="2">
    <source>
        <dbReference type="SAM" id="Phobius"/>
    </source>
</evidence>
<feature type="transmembrane region" description="Helical" evidence="2">
    <location>
        <begin position="20"/>
        <end position="38"/>
    </location>
</feature>
<feature type="transmembrane region" description="Helical" evidence="2">
    <location>
        <begin position="45"/>
        <end position="66"/>
    </location>
</feature>
<comment type="caution">
    <text evidence="3">The sequence shown here is derived from an EMBL/GenBank/DDBJ whole genome shotgun (WGS) entry which is preliminary data.</text>
</comment>
<feature type="region of interest" description="Disordered" evidence="1">
    <location>
        <begin position="103"/>
        <end position="125"/>
    </location>
</feature>
<keyword evidence="4" id="KW-1185">Reference proteome</keyword>
<dbReference type="Pfam" id="PF03334">
    <property type="entry name" value="PhaG_MnhG_YufB"/>
    <property type="match status" value="1"/>
</dbReference>